<organism evidence="3 4">
    <name type="scientific">Paramicrobacterium chengjingii</name>
    <dbReference type="NCBI Taxonomy" id="2769067"/>
    <lineage>
        <taxon>Bacteria</taxon>
        <taxon>Bacillati</taxon>
        <taxon>Actinomycetota</taxon>
        <taxon>Actinomycetes</taxon>
        <taxon>Micrococcales</taxon>
        <taxon>Microbacteriaceae</taxon>
        <taxon>Paramicrobacterium</taxon>
    </lineage>
</organism>
<feature type="transmembrane region" description="Helical" evidence="2">
    <location>
        <begin position="61"/>
        <end position="83"/>
    </location>
</feature>
<keyword evidence="2" id="KW-0472">Membrane</keyword>
<feature type="transmembrane region" description="Helical" evidence="2">
    <location>
        <begin position="90"/>
        <end position="114"/>
    </location>
</feature>
<name>A0ABX6YHV2_9MICO</name>
<reference evidence="3 4" key="1">
    <citation type="submission" date="2020-12" db="EMBL/GenBank/DDBJ databases">
        <title>Microbacterium sp. HY060.</title>
        <authorList>
            <person name="Zhou J."/>
        </authorList>
    </citation>
    <scope>NUCLEOTIDE SEQUENCE [LARGE SCALE GENOMIC DNA]</scope>
    <source>
        <strain evidence="3 4">HY60</strain>
    </source>
</reference>
<feature type="region of interest" description="Disordered" evidence="1">
    <location>
        <begin position="1"/>
        <end position="25"/>
    </location>
</feature>
<gene>
    <name evidence="3" type="ORF">HCR76_16600</name>
</gene>
<evidence type="ECO:0000256" key="2">
    <source>
        <dbReference type="SAM" id="Phobius"/>
    </source>
</evidence>
<evidence type="ECO:0000256" key="1">
    <source>
        <dbReference type="SAM" id="MobiDB-lite"/>
    </source>
</evidence>
<dbReference type="EMBL" id="CP061169">
    <property type="protein sequence ID" value="QPZ38378.1"/>
    <property type="molecule type" value="Genomic_DNA"/>
</dbReference>
<feature type="compositionally biased region" description="Basic and acidic residues" evidence="1">
    <location>
        <begin position="7"/>
        <end position="20"/>
    </location>
</feature>
<feature type="transmembrane region" description="Helical" evidence="2">
    <location>
        <begin position="34"/>
        <end position="55"/>
    </location>
</feature>
<keyword evidence="2" id="KW-0812">Transmembrane</keyword>
<proteinExistence type="predicted"/>
<sequence length="117" mass="12338">MGAEQNADNRREFRDGEDPTKMANQPALRTSSGAIWLGIGALLVVICLIVLIPLIPLGNPAPLFGAVLIVLLYAAMIVVRFAVHRPVARLRALAALFGLIALIGLLAVLISAYAGTP</sequence>
<evidence type="ECO:0000313" key="4">
    <source>
        <dbReference type="Proteomes" id="UP000662814"/>
    </source>
</evidence>
<protein>
    <submittedName>
        <fullName evidence="3">Uncharacterized protein</fullName>
    </submittedName>
</protein>
<dbReference type="Proteomes" id="UP000662814">
    <property type="component" value="Chromosome"/>
</dbReference>
<dbReference type="RefSeq" id="WP_166986654.1">
    <property type="nucleotide sequence ID" value="NZ_CP061169.1"/>
</dbReference>
<accession>A0ABX6YHV2</accession>
<keyword evidence="2" id="KW-1133">Transmembrane helix</keyword>
<keyword evidence="4" id="KW-1185">Reference proteome</keyword>
<evidence type="ECO:0000313" key="3">
    <source>
        <dbReference type="EMBL" id="QPZ38378.1"/>
    </source>
</evidence>